<comment type="caution">
    <text evidence="10">The sequence shown here is derived from an EMBL/GenBank/DDBJ whole genome shotgun (WGS) entry which is preliminary data.</text>
</comment>
<keyword evidence="3 7" id="KW-0812">Transmembrane</keyword>
<feature type="transmembrane region" description="Helical" evidence="7">
    <location>
        <begin position="811"/>
        <end position="833"/>
    </location>
</feature>
<feature type="transmembrane region" description="Helical" evidence="7">
    <location>
        <begin position="757"/>
        <end position="783"/>
    </location>
</feature>
<feature type="transmembrane region" description="Helical" evidence="7">
    <location>
        <begin position="446"/>
        <end position="472"/>
    </location>
</feature>
<evidence type="ECO:0000259" key="8">
    <source>
        <dbReference type="Pfam" id="PF02687"/>
    </source>
</evidence>
<dbReference type="InterPro" id="IPR047928">
    <property type="entry name" value="Perm_prefix_1"/>
</dbReference>
<dbReference type="PANTHER" id="PTHR30572:SF4">
    <property type="entry name" value="ABC TRANSPORTER PERMEASE YTRF"/>
    <property type="match status" value="1"/>
</dbReference>
<keyword evidence="2" id="KW-1003">Cell membrane</keyword>
<reference evidence="10 11" key="1">
    <citation type="submission" date="2020-08" db="EMBL/GenBank/DDBJ databases">
        <title>Genomic Encyclopedia of Type Strains, Phase IV (KMG-V): Genome sequencing to study the core and pangenomes of soil and plant-associated prokaryotes.</title>
        <authorList>
            <person name="Whitman W."/>
        </authorList>
    </citation>
    <scope>NUCLEOTIDE SEQUENCE [LARGE SCALE GENOMIC DNA]</scope>
    <source>
        <strain evidence="10 11">M8UP14</strain>
    </source>
</reference>
<feature type="domain" description="MacB-like periplasmic core" evidence="9">
    <location>
        <begin position="502"/>
        <end position="683"/>
    </location>
</feature>
<dbReference type="GO" id="GO:0005886">
    <property type="term" value="C:plasma membrane"/>
    <property type="evidence" value="ECO:0007669"/>
    <property type="project" value="UniProtKB-SubCell"/>
</dbReference>
<feature type="domain" description="ABC3 transporter permease C-terminal" evidence="8">
    <location>
        <begin position="353"/>
        <end position="473"/>
    </location>
</feature>
<keyword evidence="11" id="KW-1185">Reference proteome</keyword>
<evidence type="ECO:0000256" key="2">
    <source>
        <dbReference type="ARBA" id="ARBA00022475"/>
    </source>
</evidence>
<dbReference type="PANTHER" id="PTHR30572">
    <property type="entry name" value="MEMBRANE COMPONENT OF TRANSPORTER-RELATED"/>
    <property type="match status" value="1"/>
</dbReference>
<feature type="domain" description="ABC3 transporter permease C-terminal" evidence="8">
    <location>
        <begin position="763"/>
        <end position="874"/>
    </location>
</feature>
<comment type="similarity">
    <text evidence="6">Belongs to the ABC-4 integral membrane protein family.</text>
</comment>
<dbReference type="RefSeq" id="WP_184217635.1">
    <property type="nucleotide sequence ID" value="NZ_JACHIP010000004.1"/>
</dbReference>
<name>A0A7W7ZE00_9BACT</name>
<evidence type="ECO:0000256" key="5">
    <source>
        <dbReference type="ARBA" id="ARBA00023136"/>
    </source>
</evidence>
<dbReference type="Pfam" id="PF02687">
    <property type="entry name" value="FtsX"/>
    <property type="match status" value="2"/>
</dbReference>
<evidence type="ECO:0000256" key="4">
    <source>
        <dbReference type="ARBA" id="ARBA00022989"/>
    </source>
</evidence>
<dbReference type="InterPro" id="IPR025857">
    <property type="entry name" value="MacB_PCD"/>
</dbReference>
<evidence type="ECO:0000256" key="6">
    <source>
        <dbReference type="ARBA" id="ARBA00038076"/>
    </source>
</evidence>
<dbReference type="InterPro" id="IPR017800">
    <property type="entry name" value="ADOP"/>
</dbReference>
<evidence type="ECO:0000259" key="9">
    <source>
        <dbReference type="Pfam" id="PF12704"/>
    </source>
</evidence>
<feature type="transmembrane region" description="Helical" evidence="7">
    <location>
        <begin position="845"/>
        <end position="865"/>
    </location>
</feature>
<sequence length="882" mass="94943">MRWVRVLLRRVAGIVPSGRRELEMRAEIESHLVMHIDDNVRAGMDAREARRQAILKLGGVEMTKQAYREQSTLPFLETLMQDLRFAARQLRRSPGFAVTAVAMLALGMAASVAIFAFVDAALIQPLPYRQPTQLVDVTETIAMMGRANLSYMDYVDWKRDNKVFSSFAAYTGTGALLPTDKGSEVVTGMRVTDGFFRTLGVVPVVGRDFYAGEDQPGAAKSVILSYPAWQRRYAGSRDVIGKTVELSGVPMTIVGVLPESFQFIRRNNAEFWEVLQQSKGCEDRRSCHNLIGVARVKDGVTVAAAQAEMETIADRLEGQYPDSNRGQKASVIPLSEAFIGDMRPILLTLLGGAGLLLLIACVNVSSLLLVRSESRRREIAVRGALGASRGRLSRQFITEALLLVGAGSVIGLVAALGAMKLLLHLLSKDMLVRMPYLNGLGANLHVMLFAGGVALMAAVVFSVTPMLRLAGVNVREGLAEGSRGSAGVLWRRLGSHLVVVELAIAVVLLVGAGLLAKSFYKLLNVEMGFVPDHLATISVAMPDLQYADGVKQTALMKRVVDEVSAQPGVKAAGTTSVLPLSGNGNTDWIRFVGRPYDGKHIEVNEREVSPGFFAALGTRLLRGRHFNDADDVSKPKVVMVNEAFAKKYYPGEDPIGKVFGGTGLDPKTLRTIVGVVEDVREASLDTETWATEYEPFAQSPDSYFSLVVRTSQDETGMMPSIVAAIHRIDPALGTADEATMGARINDSETAYLHRSSAWLVGGFAVLALVLSVVGLYGVIAYSVSQRTREIGVRMALGAQRGSVYGLILREAGWLAGWGIVAGLGCAVGAAMLMRSLLFGTAAWDVGTLGSVATVLGVSAMVASYLPARRAAMVNPVEALRAE</sequence>
<keyword evidence="5 7" id="KW-0472">Membrane</keyword>
<feature type="transmembrane region" description="Helical" evidence="7">
    <location>
        <begin position="400"/>
        <end position="426"/>
    </location>
</feature>
<dbReference type="NCBIfam" id="TIGR03434">
    <property type="entry name" value="ADOP"/>
    <property type="match status" value="1"/>
</dbReference>
<evidence type="ECO:0000313" key="11">
    <source>
        <dbReference type="Proteomes" id="UP000540989"/>
    </source>
</evidence>
<dbReference type="Proteomes" id="UP000540989">
    <property type="component" value="Unassembled WGS sequence"/>
</dbReference>
<feature type="domain" description="MacB-like periplasmic core" evidence="9">
    <location>
        <begin position="100"/>
        <end position="311"/>
    </location>
</feature>
<dbReference type="AlphaFoldDB" id="A0A7W7ZE00"/>
<evidence type="ECO:0000256" key="7">
    <source>
        <dbReference type="SAM" id="Phobius"/>
    </source>
</evidence>
<dbReference type="Pfam" id="PF12704">
    <property type="entry name" value="MacB_PCD"/>
    <property type="match status" value="2"/>
</dbReference>
<dbReference type="InterPro" id="IPR003838">
    <property type="entry name" value="ABC3_permease_C"/>
</dbReference>
<feature type="transmembrane region" description="Helical" evidence="7">
    <location>
        <begin position="96"/>
        <end position="118"/>
    </location>
</feature>
<evidence type="ECO:0000256" key="3">
    <source>
        <dbReference type="ARBA" id="ARBA00022692"/>
    </source>
</evidence>
<evidence type="ECO:0000256" key="1">
    <source>
        <dbReference type="ARBA" id="ARBA00004651"/>
    </source>
</evidence>
<protein>
    <submittedName>
        <fullName evidence="10">Putative permease</fullName>
    </submittedName>
</protein>
<organism evidence="10 11">
    <name type="scientific">Granulicella aggregans</name>
    <dbReference type="NCBI Taxonomy" id="474949"/>
    <lineage>
        <taxon>Bacteria</taxon>
        <taxon>Pseudomonadati</taxon>
        <taxon>Acidobacteriota</taxon>
        <taxon>Terriglobia</taxon>
        <taxon>Terriglobales</taxon>
        <taxon>Acidobacteriaceae</taxon>
        <taxon>Granulicella</taxon>
    </lineage>
</organism>
<dbReference type="GO" id="GO:0022857">
    <property type="term" value="F:transmembrane transporter activity"/>
    <property type="evidence" value="ECO:0007669"/>
    <property type="project" value="TreeGrafter"/>
</dbReference>
<proteinExistence type="inferred from homology"/>
<feature type="transmembrane region" description="Helical" evidence="7">
    <location>
        <begin position="345"/>
        <end position="370"/>
    </location>
</feature>
<accession>A0A7W7ZE00</accession>
<evidence type="ECO:0000313" key="10">
    <source>
        <dbReference type="EMBL" id="MBB5058164.1"/>
    </source>
</evidence>
<dbReference type="InterPro" id="IPR050250">
    <property type="entry name" value="Macrolide_Exporter_MacB"/>
</dbReference>
<feature type="transmembrane region" description="Helical" evidence="7">
    <location>
        <begin position="493"/>
        <end position="516"/>
    </location>
</feature>
<comment type="subcellular location">
    <subcellularLocation>
        <location evidence="1">Cell membrane</location>
        <topology evidence="1">Multi-pass membrane protein</topology>
    </subcellularLocation>
</comment>
<keyword evidence="4 7" id="KW-1133">Transmembrane helix</keyword>
<dbReference type="NCBIfam" id="NF038403">
    <property type="entry name" value="perm_prefix_1"/>
    <property type="match status" value="1"/>
</dbReference>
<gene>
    <name evidence="10" type="ORF">HDF16_002878</name>
</gene>
<dbReference type="EMBL" id="JACHIP010000004">
    <property type="protein sequence ID" value="MBB5058164.1"/>
    <property type="molecule type" value="Genomic_DNA"/>
</dbReference>